<feature type="non-terminal residue" evidence="2">
    <location>
        <position position="1"/>
    </location>
</feature>
<feature type="domain" description="Peptidoglycan beta-N-acetylmuramidase NamZ C-terminal" evidence="1">
    <location>
        <begin position="2"/>
        <end position="132"/>
    </location>
</feature>
<evidence type="ECO:0000313" key="2">
    <source>
        <dbReference type="EMBL" id="SVB35265.1"/>
    </source>
</evidence>
<evidence type="ECO:0000259" key="1">
    <source>
        <dbReference type="Pfam" id="PF20732"/>
    </source>
</evidence>
<gene>
    <name evidence="2" type="ORF">METZ01_LOCUS188119</name>
</gene>
<dbReference type="Gene3D" id="3.90.1150.140">
    <property type="match status" value="1"/>
</dbReference>
<dbReference type="AlphaFoldDB" id="A0A382DAG6"/>
<dbReference type="Pfam" id="PF20732">
    <property type="entry name" value="NamZ_C"/>
    <property type="match status" value="1"/>
</dbReference>
<sequence>IAKEMKNCELEGAQFKYAKFKPKNLPGRAENPKFEKYQCLGQKIVVTDKYKYRAIETAVHSIYITFGFYTDEFRYDPKRLGRLWGNDHLFRLLNGQLRSENGKVVKVPAGLFKLLKNDWEKFTIQSAPYYLYQ</sequence>
<organism evidence="2">
    <name type="scientific">marine metagenome</name>
    <dbReference type="NCBI Taxonomy" id="408172"/>
    <lineage>
        <taxon>unclassified sequences</taxon>
        <taxon>metagenomes</taxon>
        <taxon>ecological metagenomes</taxon>
    </lineage>
</organism>
<accession>A0A382DAG6</accession>
<dbReference type="EMBL" id="UINC01038357">
    <property type="protein sequence ID" value="SVB35265.1"/>
    <property type="molecule type" value="Genomic_DNA"/>
</dbReference>
<dbReference type="InterPro" id="IPR048503">
    <property type="entry name" value="NamZ_C"/>
</dbReference>
<proteinExistence type="predicted"/>
<protein>
    <recommendedName>
        <fullName evidence="1">Peptidoglycan beta-N-acetylmuramidase NamZ C-terminal domain-containing protein</fullName>
    </recommendedName>
</protein>
<reference evidence="2" key="1">
    <citation type="submission" date="2018-05" db="EMBL/GenBank/DDBJ databases">
        <authorList>
            <person name="Lanie J.A."/>
            <person name="Ng W.-L."/>
            <person name="Kazmierczak K.M."/>
            <person name="Andrzejewski T.M."/>
            <person name="Davidsen T.M."/>
            <person name="Wayne K.J."/>
            <person name="Tettelin H."/>
            <person name="Glass J.I."/>
            <person name="Rusch D."/>
            <person name="Podicherti R."/>
            <person name="Tsui H.-C.T."/>
            <person name="Winkler M.E."/>
        </authorList>
    </citation>
    <scope>NUCLEOTIDE SEQUENCE</scope>
</reference>
<name>A0A382DAG6_9ZZZZ</name>